<reference evidence="9 10" key="1">
    <citation type="submission" date="2010-12" db="EMBL/GenBank/DDBJ databases">
        <title>Whole genome sequence of Anaerolinea thermophila UNI-1.</title>
        <authorList>
            <person name="Narita-Yamada S."/>
            <person name="Kishi E."/>
            <person name="Watanabe Y."/>
            <person name="Takasaki K."/>
            <person name="Ankai A."/>
            <person name="Oguchi A."/>
            <person name="Fukui S."/>
            <person name="Takahashi M."/>
            <person name="Yashiro I."/>
            <person name="Hosoyama A."/>
            <person name="Sekiguchi Y."/>
            <person name="Hanada S."/>
            <person name="Fujita N."/>
        </authorList>
    </citation>
    <scope>NUCLEOTIDE SEQUENCE [LARGE SCALE GENOMIC DNA]</scope>
    <source>
        <strain evidence="10">DSM 14523 / JCM 11388 / NBRC 100420 / UNI-1</strain>
    </source>
</reference>
<evidence type="ECO:0000256" key="3">
    <source>
        <dbReference type="ARBA" id="ARBA00022448"/>
    </source>
</evidence>
<comment type="subcellular location">
    <subcellularLocation>
        <location evidence="1">Cell membrane</location>
        <topology evidence="1">Multi-pass membrane protein</topology>
    </subcellularLocation>
</comment>
<evidence type="ECO:0000313" key="10">
    <source>
        <dbReference type="Proteomes" id="UP000008922"/>
    </source>
</evidence>
<feature type="transmembrane region" description="Helical" evidence="7">
    <location>
        <begin position="140"/>
        <end position="162"/>
    </location>
</feature>
<sequence>MKHSRFFRFSLFALIYFAEGAILSYFTALNGIYLLSFDVSMTQIGLIGSIALLPFVLKIFLGLISDRFNLFHLGHRKPYILIGLIVQFVCLLVVPHIHPGQQFALFAFLAFLLMSGQALYDTSTDGLALDTTAPEEEGTVQGIMVGGRALGVVLISSIIGWVAQNASWMWMFYLLALLTLIPLPLVLSLRESERTAQQRFTWQGFSAFKSREVIALGILGALYSMIINAANQIVNPFLQQTFQISVSFAGFTTTIWGIGVILGGLLGGLLTDRLGQSRSVIAAVLLSLTSIFGLSLTPNAFVALFLVMVFGFAFGYYETVYFATSMRVTDPRIAATMFAILMGIANLGTGIGLALSGSLSDWIGFRNTFIVFALLNLLAFPLLPWVFPGRVMQKVKTP</sequence>
<feature type="domain" description="Major facilitator superfamily (MFS) profile" evidence="8">
    <location>
        <begin position="5"/>
        <end position="391"/>
    </location>
</feature>
<dbReference type="InterPro" id="IPR039309">
    <property type="entry name" value="BT1"/>
</dbReference>
<dbReference type="STRING" id="926569.ANT_13010"/>
<feature type="transmembrane region" description="Helical" evidence="7">
    <location>
        <begin position="213"/>
        <end position="234"/>
    </location>
</feature>
<evidence type="ECO:0000256" key="7">
    <source>
        <dbReference type="SAM" id="Phobius"/>
    </source>
</evidence>
<dbReference type="RefSeq" id="WP_013559723.1">
    <property type="nucleotide sequence ID" value="NC_014960.1"/>
</dbReference>
<feature type="transmembrane region" description="Helical" evidence="7">
    <location>
        <begin position="302"/>
        <end position="323"/>
    </location>
</feature>
<dbReference type="Pfam" id="PF03092">
    <property type="entry name" value="BT1"/>
    <property type="match status" value="1"/>
</dbReference>
<keyword evidence="4 7" id="KW-0812">Transmembrane</keyword>
<dbReference type="InterPro" id="IPR036259">
    <property type="entry name" value="MFS_trans_sf"/>
</dbReference>
<dbReference type="GO" id="GO:0005886">
    <property type="term" value="C:plasma membrane"/>
    <property type="evidence" value="ECO:0007669"/>
    <property type="project" value="UniProtKB-SubCell"/>
</dbReference>
<organism evidence="9 10">
    <name type="scientific">Anaerolinea thermophila (strain DSM 14523 / JCM 11388 / NBRC 100420 / UNI-1)</name>
    <dbReference type="NCBI Taxonomy" id="926569"/>
    <lineage>
        <taxon>Bacteria</taxon>
        <taxon>Bacillati</taxon>
        <taxon>Chloroflexota</taxon>
        <taxon>Anaerolineae</taxon>
        <taxon>Anaerolineales</taxon>
        <taxon>Anaerolineaceae</taxon>
        <taxon>Anaerolinea</taxon>
    </lineage>
</organism>
<feature type="transmembrane region" description="Helical" evidence="7">
    <location>
        <begin position="78"/>
        <end position="97"/>
    </location>
</feature>
<feature type="transmembrane region" description="Helical" evidence="7">
    <location>
        <begin position="168"/>
        <end position="189"/>
    </location>
</feature>
<dbReference type="InterPro" id="IPR011701">
    <property type="entry name" value="MFS"/>
</dbReference>
<evidence type="ECO:0000256" key="5">
    <source>
        <dbReference type="ARBA" id="ARBA00022989"/>
    </source>
</evidence>
<dbReference type="SUPFAM" id="SSF103473">
    <property type="entry name" value="MFS general substrate transporter"/>
    <property type="match status" value="1"/>
</dbReference>
<dbReference type="Pfam" id="PF07690">
    <property type="entry name" value="MFS_1"/>
    <property type="match status" value="1"/>
</dbReference>
<name>E8N4H1_ANATU</name>
<dbReference type="GO" id="GO:0022857">
    <property type="term" value="F:transmembrane transporter activity"/>
    <property type="evidence" value="ECO:0007669"/>
    <property type="project" value="InterPro"/>
</dbReference>
<dbReference type="AlphaFoldDB" id="E8N4H1"/>
<proteinExistence type="inferred from homology"/>
<dbReference type="eggNOG" id="COG2814">
    <property type="taxonomic scope" value="Bacteria"/>
</dbReference>
<feature type="transmembrane region" description="Helical" evidence="7">
    <location>
        <begin position="7"/>
        <end position="26"/>
    </location>
</feature>
<keyword evidence="3" id="KW-0813">Transport</keyword>
<feature type="transmembrane region" description="Helical" evidence="7">
    <location>
        <begin position="335"/>
        <end position="356"/>
    </location>
</feature>
<dbReference type="KEGG" id="atm:ANT_13010"/>
<keyword evidence="6 7" id="KW-0472">Membrane</keyword>
<dbReference type="HOGENOM" id="CLU_691957_0_0_0"/>
<protein>
    <submittedName>
        <fullName evidence="9">Major facilitator superfamily transporter</fullName>
    </submittedName>
</protein>
<evidence type="ECO:0000256" key="1">
    <source>
        <dbReference type="ARBA" id="ARBA00004651"/>
    </source>
</evidence>
<accession>E8N4H1</accession>
<feature type="transmembrane region" description="Helical" evidence="7">
    <location>
        <begin position="103"/>
        <end position="120"/>
    </location>
</feature>
<dbReference type="PROSITE" id="PS50850">
    <property type="entry name" value="MFS"/>
    <property type="match status" value="1"/>
</dbReference>
<evidence type="ECO:0000256" key="2">
    <source>
        <dbReference type="ARBA" id="ARBA00007015"/>
    </source>
</evidence>
<dbReference type="PANTHER" id="PTHR12778">
    <property type="entry name" value="SOLUTE CARRIER FAMILY 33 ACETYL-COA TRANSPORTER -RELATED"/>
    <property type="match status" value="1"/>
</dbReference>
<evidence type="ECO:0000256" key="4">
    <source>
        <dbReference type="ARBA" id="ARBA00022692"/>
    </source>
</evidence>
<gene>
    <name evidence="9" type="ordered locus">ANT_13010</name>
</gene>
<evidence type="ECO:0000313" key="9">
    <source>
        <dbReference type="EMBL" id="BAJ63335.1"/>
    </source>
</evidence>
<keyword evidence="10" id="KW-1185">Reference proteome</keyword>
<dbReference type="Proteomes" id="UP000008922">
    <property type="component" value="Chromosome"/>
</dbReference>
<dbReference type="PANTHER" id="PTHR12778:SF10">
    <property type="entry name" value="MAJOR FACILITATOR SUPERFAMILY DOMAIN-CONTAINING PROTEIN 3"/>
    <property type="match status" value="1"/>
</dbReference>
<evidence type="ECO:0000259" key="8">
    <source>
        <dbReference type="PROSITE" id="PS50850"/>
    </source>
</evidence>
<feature type="transmembrane region" description="Helical" evidence="7">
    <location>
        <begin position="246"/>
        <end position="267"/>
    </location>
</feature>
<dbReference type="EMBL" id="AP012029">
    <property type="protein sequence ID" value="BAJ63335.1"/>
    <property type="molecule type" value="Genomic_DNA"/>
</dbReference>
<dbReference type="Gene3D" id="1.20.1250.20">
    <property type="entry name" value="MFS general substrate transporter like domains"/>
    <property type="match status" value="2"/>
</dbReference>
<evidence type="ECO:0000256" key="6">
    <source>
        <dbReference type="ARBA" id="ARBA00023136"/>
    </source>
</evidence>
<keyword evidence="5 7" id="KW-1133">Transmembrane helix</keyword>
<feature type="transmembrane region" description="Helical" evidence="7">
    <location>
        <begin position="279"/>
        <end position="296"/>
    </location>
</feature>
<dbReference type="OrthoDB" id="153424at2"/>
<dbReference type="InterPro" id="IPR004752">
    <property type="entry name" value="AmpG_permease/AT-1"/>
</dbReference>
<feature type="transmembrane region" description="Helical" evidence="7">
    <location>
        <begin position="32"/>
        <end position="57"/>
    </location>
</feature>
<dbReference type="InParanoid" id="E8N4H1"/>
<comment type="similarity">
    <text evidence="2">Belongs to the major facilitator superfamily. Folate-biopterin transporter (TC 2.A.71) family.</text>
</comment>
<feature type="transmembrane region" description="Helical" evidence="7">
    <location>
        <begin position="368"/>
        <end position="387"/>
    </location>
</feature>
<dbReference type="InterPro" id="IPR020846">
    <property type="entry name" value="MFS_dom"/>
</dbReference>